<evidence type="ECO:0000256" key="1">
    <source>
        <dbReference type="ARBA" id="ARBA00004123"/>
    </source>
</evidence>
<dbReference type="EMBL" id="JBJQOH010000001">
    <property type="protein sequence ID" value="KAL3701791.1"/>
    <property type="molecule type" value="Genomic_DNA"/>
</dbReference>
<gene>
    <name evidence="4" type="ORF">R1sor_019813</name>
</gene>
<dbReference type="Gene3D" id="2.40.50.140">
    <property type="entry name" value="Nucleic acid-binding proteins"/>
    <property type="match status" value="1"/>
</dbReference>
<dbReference type="InterPro" id="IPR012340">
    <property type="entry name" value="NA-bd_OB-fold"/>
</dbReference>
<name>A0ABD3IEP2_9MARC</name>
<accession>A0ABD3IEP2</accession>
<dbReference type="AlphaFoldDB" id="A0ABD3IEP2"/>
<evidence type="ECO:0000256" key="2">
    <source>
        <dbReference type="ARBA" id="ARBA00023125"/>
    </source>
</evidence>
<dbReference type="GO" id="GO:0003677">
    <property type="term" value="F:DNA binding"/>
    <property type="evidence" value="ECO:0007669"/>
    <property type="project" value="UniProtKB-KW"/>
</dbReference>
<dbReference type="CDD" id="cd04478">
    <property type="entry name" value="RPA2_DBD_D"/>
    <property type="match status" value="1"/>
</dbReference>
<keyword evidence="2" id="KW-0238">DNA-binding</keyword>
<keyword evidence="3" id="KW-0539">Nucleus</keyword>
<dbReference type="SUPFAM" id="SSF50249">
    <property type="entry name" value="Nucleic acid-binding proteins"/>
    <property type="match status" value="1"/>
</dbReference>
<evidence type="ECO:0000256" key="3">
    <source>
        <dbReference type="ARBA" id="ARBA00023242"/>
    </source>
</evidence>
<reference evidence="4 5" key="1">
    <citation type="submission" date="2024-09" db="EMBL/GenBank/DDBJ databases">
        <title>Chromosome-scale assembly of Riccia sorocarpa.</title>
        <authorList>
            <person name="Paukszto L."/>
        </authorList>
    </citation>
    <scope>NUCLEOTIDE SEQUENCE [LARGE SCALE GENOMIC DNA]</scope>
    <source>
        <strain evidence="4">LP-2024</strain>
        <tissue evidence="4">Aerial parts of the thallus</tissue>
    </source>
</reference>
<sequence>MVKEKEHRILDVTFLLDDYTGVIRVKKWVDPKDSSELREFDSLRNMSYVRVFGHLHNLEGTINLIATKIRPIEDFNEVTFHFLEVIYVHARNRPREVTRQLSDRSQEVVELSLASCLFAVADFVISFFISTTNYCTWYVSRTDILLRPVEVRATLTHLLDERAILRINSDHYKSLNS</sequence>
<evidence type="ECO:0000313" key="5">
    <source>
        <dbReference type="Proteomes" id="UP001633002"/>
    </source>
</evidence>
<dbReference type="GO" id="GO:0005634">
    <property type="term" value="C:nucleus"/>
    <property type="evidence" value="ECO:0007669"/>
    <property type="project" value="UniProtKB-SubCell"/>
</dbReference>
<dbReference type="Proteomes" id="UP001633002">
    <property type="component" value="Unassembled WGS sequence"/>
</dbReference>
<comment type="caution">
    <text evidence="4">The sequence shown here is derived from an EMBL/GenBank/DDBJ whole genome shotgun (WGS) entry which is preliminary data.</text>
</comment>
<evidence type="ECO:0008006" key="6">
    <source>
        <dbReference type="Google" id="ProtNLM"/>
    </source>
</evidence>
<evidence type="ECO:0000313" key="4">
    <source>
        <dbReference type="EMBL" id="KAL3701791.1"/>
    </source>
</evidence>
<proteinExistence type="predicted"/>
<organism evidence="4 5">
    <name type="scientific">Riccia sorocarpa</name>
    <dbReference type="NCBI Taxonomy" id="122646"/>
    <lineage>
        <taxon>Eukaryota</taxon>
        <taxon>Viridiplantae</taxon>
        <taxon>Streptophyta</taxon>
        <taxon>Embryophyta</taxon>
        <taxon>Marchantiophyta</taxon>
        <taxon>Marchantiopsida</taxon>
        <taxon>Marchantiidae</taxon>
        <taxon>Marchantiales</taxon>
        <taxon>Ricciaceae</taxon>
        <taxon>Riccia</taxon>
    </lineage>
</organism>
<comment type="subcellular location">
    <subcellularLocation>
        <location evidence="1">Nucleus</location>
    </subcellularLocation>
</comment>
<dbReference type="PANTHER" id="PTHR13989">
    <property type="entry name" value="REPLICATION PROTEIN A-RELATED"/>
    <property type="match status" value="1"/>
</dbReference>
<protein>
    <recommendedName>
        <fullName evidence="6">OB domain-containing protein</fullName>
    </recommendedName>
</protein>
<dbReference type="PANTHER" id="PTHR13989:SF16">
    <property type="entry name" value="REPLICATION PROTEIN A2"/>
    <property type="match status" value="1"/>
</dbReference>
<keyword evidence="5" id="KW-1185">Reference proteome</keyword>
<dbReference type="InterPro" id="IPR040260">
    <property type="entry name" value="RFA2-like"/>
</dbReference>